<feature type="compositionally biased region" description="Low complexity" evidence="2">
    <location>
        <begin position="409"/>
        <end position="424"/>
    </location>
</feature>
<feature type="compositionally biased region" description="Basic and acidic residues" evidence="2">
    <location>
        <begin position="397"/>
        <end position="408"/>
    </location>
</feature>
<feature type="compositionally biased region" description="Basic and acidic residues" evidence="2">
    <location>
        <begin position="344"/>
        <end position="374"/>
    </location>
</feature>
<feature type="compositionally biased region" description="Basic and acidic residues" evidence="2">
    <location>
        <begin position="728"/>
        <end position="757"/>
    </location>
</feature>
<dbReference type="OMA" id="CEYRRAN"/>
<dbReference type="PaxDb" id="55529-EKX31983"/>
<feature type="compositionally biased region" description="Basic and acidic residues" evidence="2">
    <location>
        <begin position="425"/>
        <end position="458"/>
    </location>
</feature>
<feature type="region of interest" description="Disordered" evidence="2">
    <location>
        <begin position="477"/>
        <end position="539"/>
    </location>
</feature>
<dbReference type="RefSeq" id="XP_005818963.1">
    <property type="nucleotide sequence ID" value="XM_005818906.1"/>
</dbReference>
<name>L1I6U4_GUITC</name>
<evidence type="ECO:0000256" key="1">
    <source>
        <dbReference type="SAM" id="Coils"/>
    </source>
</evidence>
<feature type="compositionally biased region" description="Basic and acidic residues" evidence="2">
    <location>
        <begin position="618"/>
        <end position="630"/>
    </location>
</feature>
<dbReference type="GeneID" id="17288711"/>
<reference evidence="4" key="3">
    <citation type="submission" date="2016-03" db="UniProtKB">
        <authorList>
            <consortium name="EnsemblProtists"/>
        </authorList>
    </citation>
    <scope>IDENTIFICATION</scope>
</reference>
<evidence type="ECO:0000256" key="2">
    <source>
        <dbReference type="SAM" id="MobiDB-lite"/>
    </source>
</evidence>
<feature type="compositionally biased region" description="Basic and acidic residues" evidence="2">
    <location>
        <begin position="312"/>
        <end position="327"/>
    </location>
</feature>
<feature type="compositionally biased region" description="Basic and acidic residues" evidence="2">
    <location>
        <begin position="506"/>
        <end position="539"/>
    </location>
</feature>
<dbReference type="EnsemblProtists" id="EKX31983">
    <property type="protein sequence ID" value="EKX31983"/>
    <property type="gene ID" value="GUITHDRAFT_121856"/>
</dbReference>
<feature type="compositionally biased region" description="Polar residues" evidence="2">
    <location>
        <begin position="288"/>
        <end position="311"/>
    </location>
</feature>
<feature type="compositionally biased region" description="Basic and acidic residues" evidence="2">
    <location>
        <begin position="581"/>
        <end position="599"/>
    </location>
</feature>
<dbReference type="STRING" id="905079.L1I6U4"/>
<evidence type="ECO:0000313" key="5">
    <source>
        <dbReference type="Proteomes" id="UP000011087"/>
    </source>
</evidence>
<accession>L1I6U4</accession>
<reference evidence="3 5" key="1">
    <citation type="journal article" date="2012" name="Nature">
        <title>Algal genomes reveal evolutionary mosaicism and the fate of nucleomorphs.</title>
        <authorList>
            <consortium name="DOE Joint Genome Institute"/>
            <person name="Curtis B.A."/>
            <person name="Tanifuji G."/>
            <person name="Burki F."/>
            <person name="Gruber A."/>
            <person name="Irimia M."/>
            <person name="Maruyama S."/>
            <person name="Arias M.C."/>
            <person name="Ball S.G."/>
            <person name="Gile G.H."/>
            <person name="Hirakawa Y."/>
            <person name="Hopkins J.F."/>
            <person name="Kuo A."/>
            <person name="Rensing S.A."/>
            <person name="Schmutz J."/>
            <person name="Symeonidi A."/>
            <person name="Elias M."/>
            <person name="Eveleigh R.J."/>
            <person name="Herman E.K."/>
            <person name="Klute M.J."/>
            <person name="Nakayama T."/>
            <person name="Obornik M."/>
            <person name="Reyes-Prieto A."/>
            <person name="Armbrust E.V."/>
            <person name="Aves S.J."/>
            <person name="Beiko R.G."/>
            <person name="Coutinho P."/>
            <person name="Dacks J.B."/>
            <person name="Durnford D.G."/>
            <person name="Fast N.M."/>
            <person name="Green B.R."/>
            <person name="Grisdale C.J."/>
            <person name="Hempel F."/>
            <person name="Henrissat B."/>
            <person name="Hoppner M.P."/>
            <person name="Ishida K."/>
            <person name="Kim E."/>
            <person name="Koreny L."/>
            <person name="Kroth P.G."/>
            <person name="Liu Y."/>
            <person name="Malik S.B."/>
            <person name="Maier U.G."/>
            <person name="McRose D."/>
            <person name="Mock T."/>
            <person name="Neilson J.A."/>
            <person name="Onodera N.T."/>
            <person name="Poole A.M."/>
            <person name="Pritham E.J."/>
            <person name="Richards T.A."/>
            <person name="Rocap G."/>
            <person name="Roy S.W."/>
            <person name="Sarai C."/>
            <person name="Schaack S."/>
            <person name="Shirato S."/>
            <person name="Slamovits C.H."/>
            <person name="Spencer D.F."/>
            <person name="Suzuki S."/>
            <person name="Worden A.Z."/>
            <person name="Zauner S."/>
            <person name="Barry K."/>
            <person name="Bell C."/>
            <person name="Bharti A.K."/>
            <person name="Crow J.A."/>
            <person name="Grimwood J."/>
            <person name="Kramer R."/>
            <person name="Lindquist E."/>
            <person name="Lucas S."/>
            <person name="Salamov A."/>
            <person name="McFadden G.I."/>
            <person name="Lane C.E."/>
            <person name="Keeling P.J."/>
            <person name="Gray M.W."/>
            <person name="Grigoriev I.V."/>
            <person name="Archibald J.M."/>
        </authorList>
    </citation>
    <scope>NUCLEOTIDE SEQUENCE</scope>
    <source>
        <strain evidence="3 5">CCMP2712</strain>
    </source>
</reference>
<proteinExistence type="predicted"/>
<dbReference type="AlphaFoldDB" id="L1I6U4"/>
<feature type="region of interest" description="Disordered" evidence="2">
    <location>
        <begin position="397"/>
        <end position="458"/>
    </location>
</feature>
<feature type="region of interest" description="Disordered" evidence="2">
    <location>
        <begin position="618"/>
        <end position="680"/>
    </location>
</feature>
<feature type="compositionally biased region" description="Basic and acidic residues" evidence="2">
    <location>
        <begin position="477"/>
        <end position="489"/>
    </location>
</feature>
<organism evidence="3">
    <name type="scientific">Guillardia theta (strain CCMP2712)</name>
    <name type="common">Cryptophyte</name>
    <dbReference type="NCBI Taxonomy" id="905079"/>
    <lineage>
        <taxon>Eukaryota</taxon>
        <taxon>Cryptophyceae</taxon>
        <taxon>Pyrenomonadales</taxon>
        <taxon>Geminigeraceae</taxon>
        <taxon>Guillardia</taxon>
    </lineage>
</organism>
<feature type="region of interest" description="Disordered" evidence="2">
    <location>
        <begin position="288"/>
        <end position="374"/>
    </location>
</feature>
<dbReference type="HOGENOM" id="CLU_271432_0_0_1"/>
<dbReference type="EMBL" id="JH993221">
    <property type="protein sequence ID" value="EKX31983.1"/>
    <property type="molecule type" value="Genomic_DNA"/>
</dbReference>
<reference evidence="5" key="2">
    <citation type="submission" date="2012-11" db="EMBL/GenBank/DDBJ databases">
        <authorList>
            <person name="Kuo A."/>
            <person name="Curtis B.A."/>
            <person name="Tanifuji G."/>
            <person name="Burki F."/>
            <person name="Gruber A."/>
            <person name="Irimia M."/>
            <person name="Maruyama S."/>
            <person name="Arias M.C."/>
            <person name="Ball S.G."/>
            <person name="Gile G.H."/>
            <person name="Hirakawa Y."/>
            <person name="Hopkins J.F."/>
            <person name="Rensing S.A."/>
            <person name="Schmutz J."/>
            <person name="Symeonidi A."/>
            <person name="Elias M."/>
            <person name="Eveleigh R.J."/>
            <person name="Herman E.K."/>
            <person name="Klute M.J."/>
            <person name="Nakayama T."/>
            <person name="Obornik M."/>
            <person name="Reyes-Prieto A."/>
            <person name="Armbrust E.V."/>
            <person name="Aves S.J."/>
            <person name="Beiko R.G."/>
            <person name="Coutinho P."/>
            <person name="Dacks J.B."/>
            <person name="Durnford D.G."/>
            <person name="Fast N.M."/>
            <person name="Green B.R."/>
            <person name="Grisdale C."/>
            <person name="Hempe F."/>
            <person name="Henrissat B."/>
            <person name="Hoppner M.P."/>
            <person name="Ishida K.-I."/>
            <person name="Kim E."/>
            <person name="Koreny L."/>
            <person name="Kroth P.G."/>
            <person name="Liu Y."/>
            <person name="Malik S.-B."/>
            <person name="Maier U.G."/>
            <person name="McRose D."/>
            <person name="Mock T."/>
            <person name="Neilson J.A."/>
            <person name="Onodera N.T."/>
            <person name="Poole A.M."/>
            <person name="Pritham E.J."/>
            <person name="Richards T.A."/>
            <person name="Rocap G."/>
            <person name="Roy S.W."/>
            <person name="Sarai C."/>
            <person name="Schaack S."/>
            <person name="Shirato S."/>
            <person name="Slamovits C.H."/>
            <person name="Spencer D.F."/>
            <person name="Suzuki S."/>
            <person name="Worden A.Z."/>
            <person name="Zauner S."/>
            <person name="Barry K."/>
            <person name="Bell C."/>
            <person name="Bharti A.K."/>
            <person name="Crow J.A."/>
            <person name="Grimwood J."/>
            <person name="Kramer R."/>
            <person name="Lindquist E."/>
            <person name="Lucas S."/>
            <person name="Salamov A."/>
            <person name="McFadden G.I."/>
            <person name="Lane C.E."/>
            <person name="Keeling P.J."/>
            <person name="Gray M.W."/>
            <person name="Grigoriev I.V."/>
            <person name="Archibald J.M."/>
        </authorList>
    </citation>
    <scope>NUCLEOTIDE SEQUENCE</scope>
    <source>
        <strain evidence="5">CCMP2712</strain>
    </source>
</reference>
<evidence type="ECO:0000313" key="4">
    <source>
        <dbReference type="EnsemblProtists" id="EKX31983"/>
    </source>
</evidence>
<feature type="compositionally biased region" description="Low complexity" evidence="2">
    <location>
        <begin position="631"/>
        <end position="646"/>
    </location>
</feature>
<dbReference type="PANTHER" id="PTHR23159:SF66">
    <property type="entry name" value="OS04G0158400 PROTEIN"/>
    <property type="match status" value="1"/>
</dbReference>
<dbReference type="PANTHER" id="PTHR23159">
    <property type="entry name" value="CENTROSOMAL PROTEIN 2"/>
    <property type="match status" value="1"/>
</dbReference>
<gene>
    <name evidence="3" type="ORF">GUITHDRAFT_121856</name>
</gene>
<dbReference type="KEGG" id="gtt:GUITHDRAFT_121856"/>
<feature type="compositionally biased region" description="Low complexity" evidence="2">
    <location>
        <begin position="490"/>
        <end position="505"/>
    </location>
</feature>
<feature type="compositionally biased region" description="Basic and acidic residues" evidence="2">
    <location>
        <begin position="647"/>
        <end position="680"/>
    </location>
</feature>
<feature type="compositionally biased region" description="Low complexity" evidence="2">
    <location>
        <begin position="328"/>
        <end position="343"/>
    </location>
</feature>
<keyword evidence="1" id="KW-0175">Coiled coil</keyword>
<feature type="region of interest" description="Disordered" evidence="2">
    <location>
        <begin position="701"/>
        <end position="757"/>
    </location>
</feature>
<feature type="region of interest" description="Disordered" evidence="2">
    <location>
        <begin position="563"/>
        <end position="599"/>
    </location>
</feature>
<dbReference type="OrthoDB" id="5585087at2759"/>
<keyword evidence="5" id="KW-1185">Reference proteome</keyword>
<dbReference type="Proteomes" id="UP000011087">
    <property type="component" value="Unassembled WGS sequence"/>
</dbReference>
<feature type="compositionally biased region" description="Low complexity" evidence="2">
    <location>
        <begin position="712"/>
        <end position="727"/>
    </location>
</feature>
<evidence type="ECO:0000313" key="3">
    <source>
        <dbReference type="EMBL" id="EKX31983.1"/>
    </source>
</evidence>
<protein>
    <submittedName>
        <fullName evidence="3 4">Uncharacterized protein</fullName>
    </submittedName>
</protein>
<feature type="coiled-coil region" evidence="1">
    <location>
        <begin position="190"/>
        <end position="217"/>
    </location>
</feature>
<feature type="compositionally biased region" description="Basic and acidic residues" evidence="2">
    <location>
        <begin position="701"/>
        <end position="711"/>
    </location>
</feature>
<sequence>MAGRCRVCGRRSEEEVCEACAELDCSSPLLVFSCSQCGSENQIVESDQLLCEVCGHCDEHVKGAETRRGVKDEQLSIGASDSGTIDSFFCSTCSAFNQNVLISQQGACCEVCGSREANPRSTLRVARKLIQPPVSSLGDIPEEPQVLDRFFPKQPKHDNEPKSTLSKLRLEQTMPAAIAFDTTNTVSSSISDLLQENAQLKQNIIELQNSLSFSEEKLKSIGIDLHHVKLSLDRVEKENSNYTSFHANIAKLLLIPSNEPKDIIHVKIIEKLNQLLTDQKMMQTNKRNMNDNDINISKNKSEQQSKQNNAQELREAEKEREELRARAAEAASGSEAEVSGLRARLAEAEGERERALEAQRKEEARAAKAERDLEGERKAGAEAYEAYEALAQELREAEKEREELRARAAEAASGSEAEVSGLRARLAEAEGERERALEAQRKEEARAAKAERDLEGERKAGAEAYEAYEALAQELREAEKEREELRARAAEAASGSEAEVSGLRARLAEAEGERERALEAQRKEEARAAKAERDLEGERKAGAEAYEAYEALAQELREAEKEREELRARAAEAASGLRGGGRKEEARAAKAERDLEGERKAGAEAYEAYEALAQELREAEKEREELRARAAEAASGSEAEVSGLRARLAEAEGERERALEAQRKEEARAAKAERDLEGERKAGAEAYEAYEALAQELREAEKEREELRARAAEAASGSEAEVSGLRARLAEAEGERERALEAQRKEEARAAKAERDLEGERKAGAEAYEICSDFDDLQNNVGSFESEVVYLRSRLRQIERLLDGLPCDYVSLVEDTECLREDLQRRKDVFVKEFQEFTREKESWEIEKAELMTSYLSIQRCPSHCVIVSREVLDQVDMLTDQVSEITSDIYSFKHKCIARLSAISRTSKDSYNYQAGMIQEIPNVVEELNASSFSVVLSDAHSKLTTAFSGSTQTEGIDPSTLSPGTQPVTNKLRLAASSPCQRSAAEEFEATLSSMREGSPTSLKFVEEALREYPRVVLDASHDEKLVKEEVTAGPPPSAFKAWSLFLLAFLACLAVGCLFTPWPHQLSSFSSCLVQLTPSSAPAPPSPSQDRVEPRACDRLVGKAEQNLAECLEREHKSRVMLKQLQVNSTQLHEALHSCRTEQAMVKAADVCQDSRHLLSIAAADAKEIKNEQVKQVRNKLTRQLAIWSRFM</sequence>